<dbReference type="RefSeq" id="XP_031421772.1">
    <property type="nucleotide sequence ID" value="XM_031565912.2"/>
</dbReference>
<dbReference type="AlphaFoldDB" id="A0A6P8FDF4"/>
<dbReference type="KEGG" id="char:105905167"/>
<sequence length="284" mass="32394">MNMDKAILHYELRKKLGDELKCLRVDHLKSFNDLEKCLSDGVKKSEMKCADITKKNVAVPPGKGGGYHQTLSALCRNKGYFRSKDGKTRDLNKSLAEIMYESINEKFNAFFPNEGEGYDEGSVREKVERFSVCSISVTEGYSNPAAMTHILRFLKAEEAKLKHFIYREIAQKKKEIYASITDSIKEEMVPGYNKAEECVGTGSMLVKQTVLKQHTESLKHTMFNKAKNRMLTSFRHLTKSIEIMLREKLLEAMAHALTKSNFPFSMDVSAEIRELERLSALTDE</sequence>
<dbReference type="PANTHER" id="PTHR47308:SF1">
    <property type="entry name" value="NUCLEAR GTPASE SLIP-GC"/>
    <property type="match status" value="1"/>
</dbReference>
<dbReference type="OrthoDB" id="3598281at2759"/>
<feature type="domain" description="DUF7605" evidence="1">
    <location>
        <begin position="67"/>
        <end position="216"/>
    </location>
</feature>
<gene>
    <name evidence="3 4" type="primary">LOC105905167</name>
</gene>
<reference evidence="3 4" key="1">
    <citation type="submission" date="2025-04" db="UniProtKB">
        <authorList>
            <consortium name="RefSeq"/>
        </authorList>
    </citation>
    <scope>IDENTIFICATION</scope>
</reference>
<accession>A0A6P8FDF4</accession>
<keyword evidence="2" id="KW-1185">Reference proteome</keyword>
<evidence type="ECO:0000313" key="4">
    <source>
        <dbReference type="RefSeq" id="XP_031421772.1"/>
    </source>
</evidence>
<dbReference type="RefSeq" id="XP_031421771.1">
    <property type="nucleotide sequence ID" value="XM_031565911.2"/>
</dbReference>
<protein>
    <submittedName>
        <fullName evidence="3 4">Nuclear GTPase SLIP-GC-like isoform X1</fullName>
    </submittedName>
</protein>
<dbReference type="Proteomes" id="UP000515152">
    <property type="component" value="Chromosome 4"/>
</dbReference>
<dbReference type="GO" id="GO:0003924">
    <property type="term" value="F:GTPase activity"/>
    <property type="evidence" value="ECO:0007669"/>
    <property type="project" value="TreeGrafter"/>
</dbReference>
<dbReference type="PANTHER" id="PTHR47308">
    <property type="entry name" value="NUCLEAR GTPASE SLIP-GC"/>
    <property type="match status" value="1"/>
</dbReference>
<evidence type="ECO:0000313" key="2">
    <source>
        <dbReference type="Proteomes" id="UP000515152"/>
    </source>
</evidence>
<evidence type="ECO:0000313" key="3">
    <source>
        <dbReference type="RefSeq" id="XP_031421771.1"/>
    </source>
</evidence>
<name>A0A6P8FDF4_CLUHA</name>
<dbReference type="GeneID" id="105905167"/>
<proteinExistence type="predicted"/>
<dbReference type="Pfam" id="PF24564">
    <property type="entry name" value="DUF7605"/>
    <property type="match status" value="1"/>
</dbReference>
<dbReference type="InterPro" id="IPR053082">
    <property type="entry name" value="Nuclear_GTPase_SLIP-GC"/>
</dbReference>
<dbReference type="InterPro" id="IPR056024">
    <property type="entry name" value="DUF7605"/>
</dbReference>
<evidence type="ECO:0000259" key="1">
    <source>
        <dbReference type="Pfam" id="PF24564"/>
    </source>
</evidence>
<organism evidence="2 3">
    <name type="scientific">Clupea harengus</name>
    <name type="common">Atlantic herring</name>
    <dbReference type="NCBI Taxonomy" id="7950"/>
    <lineage>
        <taxon>Eukaryota</taxon>
        <taxon>Metazoa</taxon>
        <taxon>Chordata</taxon>
        <taxon>Craniata</taxon>
        <taxon>Vertebrata</taxon>
        <taxon>Euteleostomi</taxon>
        <taxon>Actinopterygii</taxon>
        <taxon>Neopterygii</taxon>
        <taxon>Teleostei</taxon>
        <taxon>Clupei</taxon>
        <taxon>Clupeiformes</taxon>
        <taxon>Clupeoidei</taxon>
        <taxon>Clupeidae</taxon>
        <taxon>Clupea</taxon>
    </lineage>
</organism>